<evidence type="ECO:0000259" key="5">
    <source>
        <dbReference type="PROSITE" id="PS50118"/>
    </source>
</evidence>
<evidence type="ECO:0000256" key="2">
    <source>
        <dbReference type="ARBA" id="ARBA00023242"/>
    </source>
</evidence>
<organism evidence="6 7">
    <name type="scientific">Aulographum hederae CBS 113979</name>
    <dbReference type="NCBI Taxonomy" id="1176131"/>
    <lineage>
        <taxon>Eukaryota</taxon>
        <taxon>Fungi</taxon>
        <taxon>Dikarya</taxon>
        <taxon>Ascomycota</taxon>
        <taxon>Pezizomycotina</taxon>
        <taxon>Dothideomycetes</taxon>
        <taxon>Pleosporomycetidae</taxon>
        <taxon>Aulographales</taxon>
        <taxon>Aulographaceae</taxon>
    </lineage>
</organism>
<keyword evidence="1 3" id="KW-0238">DNA-binding</keyword>
<dbReference type="GO" id="GO:0005634">
    <property type="term" value="C:nucleus"/>
    <property type="evidence" value="ECO:0007669"/>
    <property type="project" value="UniProtKB-UniRule"/>
</dbReference>
<protein>
    <recommendedName>
        <fullName evidence="5">HMG box domain-containing protein</fullName>
    </recommendedName>
</protein>
<feature type="compositionally biased region" description="Basic residues" evidence="4">
    <location>
        <begin position="113"/>
        <end position="122"/>
    </location>
</feature>
<reference evidence="6" key="1">
    <citation type="journal article" date="2020" name="Stud. Mycol.">
        <title>101 Dothideomycetes genomes: a test case for predicting lifestyles and emergence of pathogens.</title>
        <authorList>
            <person name="Haridas S."/>
            <person name="Albert R."/>
            <person name="Binder M."/>
            <person name="Bloem J."/>
            <person name="Labutti K."/>
            <person name="Salamov A."/>
            <person name="Andreopoulos B."/>
            <person name="Baker S."/>
            <person name="Barry K."/>
            <person name="Bills G."/>
            <person name="Bluhm B."/>
            <person name="Cannon C."/>
            <person name="Castanera R."/>
            <person name="Culley D."/>
            <person name="Daum C."/>
            <person name="Ezra D."/>
            <person name="Gonzalez J."/>
            <person name="Henrissat B."/>
            <person name="Kuo A."/>
            <person name="Liang C."/>
            <person name="Lipzen A."/>
            <person name="Lutzoni F."/>
            <person name="Magnuson J."/>
            <person name="Mondo S."/>
            <person name="Nolan M."/>
            <person name="Ohm R."/>
            <person name="Pangilinan J."/>
            <person name="Park H.-J."/>
            <person name="Ramirez L."/>
            <person name="Alfaro M."/>
            <person name="Sun H."/>
            <person name="Tritt A."/>
            <person name="Yoshinaga Y."/>
            <person name="Zwiers L.-H."/>
            <person name="Turgeon B."/>
            <person name="Goodwin S."/>
            <person name="Spatafora J."/>
            <person name="Crous P."/>
            <person name="Grigoriev I."/>
        </authorList>
    </citation>
    <scope>NUCLEOTIDE SEQUENCE</scope>
    <source>
        <strain evidence="6">CBS 113979</strain>
    </source>
</reference>
<feature type="region of interest" description="Disordered" evidence="4">
    <location>
        <begin position="205"/>
        <end position="373"/>
    </location>
</feature>
<feature type="compositionally biased region" description="Basic residues" evidence="4">
    <location>
        <begin position="364"/>
        <end position="373"/>
    </location>
</feature>
<evidence type="ECO:0000256" key="3">
    <source>
        <dbReference type="PROSITE-ProRule" id="PRU00267"/>
    </source>
</evidence>
<sequence>MGRPRKEGSIPLNEFLRTRDSRQCAHGEERVRYSQHGEMVDAFEPAVVTGLTTLNGVINDLLKAYIDHTNVLVRGGSGKDLNTLAISNLLGEVGSGVTATLAAGAAQAPTTERKKRASKKKRDPNAPRPPPTAYFFFTQSARPLIKERLGPTARGDEVTAECAKTWNELSPEKKEEWKARYRERYAEYKKQLEIYNAKKAEEGASPIPDVVPEEVDLDAVTGATDVDASSDDDSSDDSDSSDDDEDTPPPKQPSPPPAKAGKKSKAGKDKGNNEKTNGITDSQQSMKSMIDSIQVPGSTMPPPSLPLAPSRPEPKSKSEKRKNDEAKEKDSDEPRKKKSKKGAEQQDVEVTKSSAEPTDSSSKKKDKKSRRKN</sequence>
<dbReference type="EMBL" id="ML977148">
    <property type="protein sequence ID" value="KAF1988482.1"/>
    <property type="molecule type" value="Genomic_DNA"/>
</dbReference>
<feature type="DNA-binding region" description="HMG box" evidence="3">
    <location>
        <begin position="127"/>
        <end position="196"/>
    </location>
</feature>
<dbReference type="InterPro" id="IPR051965">
    <property type="entry name" value="ChromReg_NeuronalGeneExpr"/>
</dbReference>
<dbReference type="SMART" id="SM00398">
    <property type="entry name" value="HMG"/>
    <property type="match status" value="1"/>
</dbReference>
<name>A0A6G1H5Z6_9PEZI</name>
<evidence type="ECO:0000313" key="7">
    <source>
        <dbReference type="Proteomes" id="UP000800041"/>
    </source>
</evidence>
<dbReference type="GO" id="GO:0003677">
    <property type="term" value="F:DNA binding"/>
    <property type="evidence" value="ECO:0007669"/>
    <property type="project" value="UniProtKB-UniRule"/>
</dbReference>
<dbReference type="Proteomes" id="UP000800041">
    <property type="component" value="Unassembled WGS sequence"/>
</dbReference>
<evidence type="ECO:0000313" key="6">
    <source>
        <dbReference type="EMBL" id="KAF1988482.1"/>
    </source>
</evidence>
<feature type="domain" description="HMG box" evidence="5">
    <location>
        <begin position="127"/>
        <end position="196"/>
    </location>
</feature>
<feature type="compositionally biased region" description="Basic and acidic residues" evidence="4">
    <location>
        <begin position="312"/>
        <end position="335"/>
    </location>
</feature>
<dbReference type="InterPro" id="IPR009071">
    <property type="entry name" value="HMG_box_dom"/>
</dbReference>
<dbReference type="PROSITE" id="PS50118">
    <property type="entry name" value="HMG_BOX_2"/>
    <property type="match status" value="1"/>
</dbReference>
<dbReference type="Pfam" id="PF00505">
    <property type="entry name" value="HMG_box"/>
    <property type="match status" value="1"/>
</dbReference>
<evidence type="ECO:0000256" key="4">
    <source>
        <dbReference type="SAM" id="MobiDB-lite"/>
    </source>
</evidence>
<dbReference type="InterPro" id="IPR036910">
    <property type="entry name" value="HMG_box_dom_sf"/>
</dbReference>
<proteinExistence type="predicted"/>
<feature type="compositionally biased region" description="Acidic residues" evidence="4">
    <location>
        <begin position="228"/>
        <end position="247"/>
    </location>
</feature>
<accession>A0A6G1H5Z6</accession>
<dbReference type="PANTHER" id="PTHR46040">
    <property type="entry name" value="HIGH MOBILITY GROUP PROTEIN 2"/>
    <property type="match status" value="1"/>
</dbReference>
<dbReference type="OrthoDB" id="5550281at2759"/>
<keyword evidence="7" id="KW-1185">Reference proteome</keyword>
<dbReference type="AlphaFoldDB" id="A0A6G1H5Z6"/>
<dbReference type="GO" id="GO:0010468">
    <property type="term" value="P:regulation of gene expression"/>
    <property type="evidence" value="ECO:0007669"/>
    <property type="project" value="TreeGrafter"/>
</dbReference>
<feature type="region of interest" description="Disordered" evidence="4">
    <location>
        <begin position="104"/>
        <end position="133"/>
    </location>
</feature>
<dbReference type="Gene3D" id="1.10.30.10">
    <property type="entry name" value="High mobility group box domain"/>
    <property type="match status" value="1"/>
</dbReference>
<keyword evidence="2 3" id="KW-0539">Nucleus</keyword>
<dbReference type="PANTHER" id="PTHR46040:SF3">
    <property type="entry name" value="HIGH MOBILITY GROUP PROTEIN 2"/>
    <property type="match status" value="1"/>
</dbReference>
<feature type="compositionally biased region" description="Pro residues" evidence="4">
    <location>
        <begin position="249"/>
        <end position="258"/>
    </location>
</feature>
<feature type="compositionally biased region" description="Pro residues" evidence="4">
    <location>
        <begin position="299"/>
        <end position="311"/>
    </location>
</feature>
<evidence type="ECO:0000256" key="1">
    <source>
        <dbReference type="ARBA" id="ARBA00023125"/>
    </source>
</evidence>
<dbReference type="SUPFAM" id="SSF47095">
    <property type="entry name" value="HMG-box"/>
    <property type="match status" value="1"/>
</dbReference>
<feature type="compositionally biased region" description="Polar residues" evidence="4">
    <location>
        <begin position="274"/>
        <end position="287"/>
    </location>
</feature>
<dbReference type="CDD" id="cd00084">
    <property type="entry name" value="HMG-box_SF"/>
    <property type="match status" value="1"/>
</dbReference>
<gene>
    <name evidence="6" type="ORF">K402DRAFT_419334</name>
</gene>